<comment type="caution">
    <text evidence="3">The sequence shown here is derived from an EMBL/GenBank/DDBJ whole genome shotgun (WGS) entry which is preliminary data.</text>
</comment>
<dbReference type="Proteomes" id="UP001498421">
    <property type="component" value="Unassembled WGS sequence"/>
</dbReference>
<keyword evidence="2" id="KW-0472">Membrane</keyword>
<keyword evidence="2" id="KW-0812">Transmembrane</keyword>
<feature type="transmembrane region" description="Helical" evidence="2">
    <location>
        <begin position="229"/>
        <end position="250"/>
    </location>
</feature>
<gene>
    <name evidence="3" type="ORF">QQZ08_010079</name>
</gene>
<name>A0ABR1HJ27_9HYPO</name>
<proteinExistence type="predicted"/>
<evidence type="ECO:0000313" key="3">
    <source>
        <dbReference type="EMBL" id="KAK7421149.1"/>
    </source>
</evidence>
<feature type="compositionally biased region" description="Polar residues" evidence="1">
    <location>
        <begin position="25"/>
        <end position="46"/>
    </location>
</feature>
<keyword evidence="4" id="KW-1185">Reference proteome</keyword>
<evidence type="ECO:0000313" key="4">
    <source>
        <dbReference type="Proteomes" id="UP001498421"/>
    </source>
</evidence>
<feature type="region of interest" description="Disordered" evidence="1">
    <location>
        <begin position="18"/>
        <end position="80"/>
    </location>
</feature>
<feature type="compositionally biased region" description="Low complexity" evidence="1">
    <location>
        <begin position="60"/>
        <end position="71"/>
    </location>
</feature>
<feature type="compositionally biased region" description="Acidic residues" evidence="1">
    <location>
        <begin position="169"/>
        <end position="193"/>
    </location>
</feature>
<evidence type="ECO:0000256" key="2">
    <source>
        <dbReference type="SAM" id="Phobius"/>
    </source>
</evidence>
<protein>
    <submittedName>
        <fullName evidence="3">Uncharacterized protein</fullName>
    </submittedName>
</protein>
<keyword evidence="2" id="KW-1133">Transmembrane helix</keyword>
<evidence type="ECO:0000256" key="1">
    <source>
        <dbReference type="SAM" id="MobiDB-lite"/>
    </source>
</evidence>
<feature type="region of interest" description="Disordered" evidence="1">
    <location>
        <begin position="154"/>
        <end position="218"/>
    </location>
</feature>
<reference evidence="3 4" key="1">
    <citation type="journal article" date="2025" name="Microbiol. Resour. Announc.">
        <title>Draft genome sequences for Neonectria magnoliae and Neonectria punicea, canker pathogens of Liriodendron tulipifera and Acer saccharum in West Virginia.</title>
        <authorList>
            <person name="Petronek H.M."/>
            <person name="Kasson M.T."/>
            <person name="Metheny A.M."/>
            <person name="Stauder C.M."/>
            <person name="Lovett B."/>
            <person name="Lynch S.C."/>
            <person name="Garnas J.R."/>
            <person name="Kasson L.R."/>
            <person name="Stajich J.E."/>
        </authorList>
    </citation>
    <scope>NUCLEOTIDE SEQUENCE [LARGE SCALE GENOMIC DNA]</scope>
    <source>
        <strain evidence="3 4">NRRL 64651</strain>
    </source>
</reference>
<organism evidence="3 4">
    <name type="scientific">Neonectria magnoliae</name>
    <dbReference type="NCBI Taxonomy" id="2732573"/>
    <lineage>
        <taxon>Eukaryota</taxon>
        <taxon>Fungi</taxon>
        <taxon>Dikarya</taxon>
        <taxon>Ascomycota</taxon>
        <taxon>Pezizomycotina</taxon>
        <taxon>Sordariomycetes</taxon>
        <taxon>Hypocreomycetidae</taxon>
        <taxon>Hypocreales</taxon>
        <taxon>Nectriaceae</taxon>
        <taxon>Neonectria</taxon>
    </lineage>
</organism>
<dbReference type="EMBL" id="JAZAVK010000124">
    <property type="protein sequence ID" value="KAK7421149.1"/>
    <property type="molecule type" value="Genomic_DNA"/>
</dbReference>
<sequence>MTTPILLPPLLWRDRLGALQPPQPVNATARTTNSQPNIPVSSSFQNPRRLPAIVSSSFASPTPSTDGPPSSRLRSNRIGGNEPEYSLLELEARLSRDVSQPVQLYFHREWEPRPNGPAAIRFRAGSISHLSCPDDISAAPCVRIEPPVHLFSVQDEIGHPDSPVTQNNSDDDDDDNDSPVTQGDDDDDDDDDSPVTQDNNDNGDNVSDIRDGANITNNRGNTAIRSFPGLYFAVLGLLGVAALPVLLGAADKEMMCSMAMKQDLIVKYRRRITFNLQNIVYESIAWIASGLNSVTTHLMDDLEILESVSVQPTSSRMVAITQPVILAYLKAFDEKVKQETGGYVRELSDGYSSGRTRRNPWAYEDVPTYFASFRNVTKVLSDLCDWFDRLSQMLQLLEKTTVAFGEQLTPLLLFPENQDCFKYSQL</sequence>
<accession>A0ABR1HJ27</accession>